<dbReference type="PRINTS" id="PR01047">
    <property type="entry name" value="TRNASYNTHTHR"/>
</dbReference>
<dbReference type="Gene3D" id="3.40.50.800">
    <property type="entry name" value="Anticodon-binding domain"/>
    <property type="match status" value="1"/>
</dbReference>
<feature type="binding site" evidence="13">
    <location>
        <position position="514"/>
    </location>
    <ligand>
        <name>Zn(2+)</name>
        <dbReference type="ChEBI" id="CHEBI:29105"/>
        <note>catalytic</note>
    </ligand>
</feature>
<dbReference type="PANTHER" id="PTHR11451">
    <property type="entry name" value="THREONINE-TRNA LIGASE"/>
    <property type="match status" value="1"/>
</dbReference>
<evidence type="ECO:0000259" key="14">
    <source>
        <dbReference type="PROSITE" id="PS50862"/>
    </source>
</evidence>
<evidence type="ECO:0000256" key="1">
    <source>
        <dbReference type="ARBA" id="ARBA00008226"/>
    </source>
</evidence>
<dbReference type="Pfam" id="PF07973">
    <property type="entry name" value="tRNA_SAD"/>
    <property type="match status" value="1"/>
</dbReference>
<dbReference type="SUPFAM" id="SSF52954">
    <property type="entry name" value="Class II aaRS ABD-related"/>
    <property type="match status" value="1"/>
</dbReference>
<dbReference type="InterPro" id="IPR045864">
    <property type="entry name" value="aa-tRNA-synth_II/BPL/LPL"/>
</dbReference>
<dbReference type="Proteomes" id="UP000011563">
    <property type="component" value="Chromosome"/>
</dbReference>
<dbReference type="InterPro" id="IPR006195">
    <property type="entry name" value="aa-tRNA-synth_II"/>
</dbReference>
<feature type="domain" description="Aminoacyl-transfer RNA synthetases class-II family profile" evidence="14">
    <location>
        <begin position="273"/>
        <end position="537"/>
    </location>
</feature>
<evidence type="ECO:0000256" key="8">
    <source>
        <dbReference type="ARBA" id="ARBA00022840"/>
    </source>
</evidence>
<comment type="catalytic activity">
    <reaction evidence="12 13">
        <text>tRNA(Thr) + L-threonine + ATP = L-threonyl-tRNA(Thr) + AMP + diphosphate + H(+)</text>
        <dbReference type="Rhea" id="RHEA:24624"/>
        <dbReference type="Rhea" id="RHEA-COMP:9670"/>
        <dbReference type="Rhea" id="RHEA-COMP:9704"/>
        <dbReference type="ChEBI" id="CHEBI:15378"/>
        <dbReference type="ChEBI" id="CHEBI:30616"/>
        <dbReference type="ChEBI" id="CHEBI:33019"/>
        <dbReference type="ChEBI" id="CHEBI:57926"/>
        <dbReference type="ChEBI" id="CHEBI:78442"/>
        <dbReference type="ChEBI" id="CHEBI:78534"/>
        <dbReference type="ChEBI" id="CHEBI:456215"/>
        <dbReference type="EC" id="6.1.1.3"/>
    </reaction>
</comment>
<evidence type="ECO:0000256" key="12">
    <source>
        <dbReference type="ARBA" id="ARBA00049515"/>
    </source>
</evidence>
<keyword evidence="7 13" id="KW-0862">Zinc</keyword>
<keyword evidence="4 13" id="KW-0436">Ligase</keyword>
<evidence type="ECO:0000256" key="13">
    <source>
        <dbReference type="HAMAP-Rule" id="MF_00184"/>
    </source>
</evidence>
<dbReference type="Gene3D" id="3.30.54.20">
    <property type="match status" value="1"/>
</dbReference>
<dbReference type="Pfam" id="PF03129">
    <property type="entry name" value="HGTP_anticodon"/>
    <property type="match status" value="1"/>
</dbReference>
<dbReference type="NCBIfam" id="TIGR00418">
    <property type="entry name" value="thrS"/>
    <property type="match status" value="1"/>
</dbReference>
<sequence length="643" mass="74432">MIIITFPDGVQIRYKDQVTVSQLITDLDCGSEEIVAAYISLESKKLEIVDTSFSIKNNAQVRLIRKNDNEWLNILRHSTAHLLAYAVKELFEDAKIAIGPVIENGFYYDIACKKSFNEDDLKIIEKRMIDISLRNESIVREEWDRNFAIDFFKNKGEFYKVDLISKIPMGEAISIYREGNFLDLCRGPHVPSTGHLKYFKLLKLSGAYWHGDSNNEMLQRIYGTAWSTREDLDKYLEMLKLAENSDHRKVGRDLDLFHFQEEAPGLVFWHANGLLVWQQIESYMRDIYSKNGYKEVRTPQIIDISLWKKTGHWDNYRENMFTVSSENRSYALKPMNCPGHIQIFNSKLHSYKELPIRYGEFGCCHRNESSGSLHGLMRLRGFTQDDGHIFCTEEQLHEECTLFTKLLQKVYMDFGFTDITYCIATRPKKRVGSDLIWDKAESALMDSLNSINCDFSINEGEGAFYGPKIEYTLRDAIGRSWQCGTVQVDFSMPNLLNAEYVNSEDCRQNPVMIHRAILGSMERFIGILVEHYAGVMPLWLAPTQAMICCISEQSIEYARSIYSLLLSKKFRVEIDLRNEKIGRKIREHSLKKIPYIIVVGENEKKDCNISVRSHGSINLRQMSLENFIIHLDSDISMRRVVAS</sequence>
<dbReference type="FunFam" id="3.30.54.20:FF:000002">
    <property type="entry name" value="Threonine--tRNA ligase"/>
    <property type="match status" value="1"/>
</dbReference>
<comment type="subunit">
    <text evidence="13">Homodimer.</text>
</comment>
<dbReference type="InterPro" id="IPR036621">
    <property type="entry name" value="Anticodon-bd_dom_sf"/>
</dbReference>
<dbReference type="FunFam" id="3.40.50.800:FF:000001">
    <property type="entry name" value="Threonine--tRNA ligase"/>
    <property type="match status" value="1"/>
</dbReference>
<dbReference type="InterPro" id="IPR004154">
    <property type="entry name" value="Anticodon-bd"/>
</dbReference>
<dbReference type="EC" id="6.1.1.3" evidence="13"/>
<evidence type="ECO:0000256" key="10">
    <source>
        <dbReference type="ARBA" id="ARBA00022917"/>
    </source>
</evidence>
<evidence type="ECO:0000256" key="3">
    <source>
        <dbReference type="ARBA" id="ARBA00022555"/>
    </source>
</evidence>
<dbReference type="PROSITE" id="PS50862">
    <property type="entry name" value="AA_TRNA_LIGASE_II"/>
    <property type="match status" value="1"/>
</dbReference>
<organism evidence="15 16">
    <name type="scientific">Candidatus Kinetoplastidibacterium blastocrithidiae TCC012E</name>
    <dbReference type="NCBI Taxonomy" id="1208922"/>
    <lineage>
        <taxon>Bacteria</taxon>
        <taxon>Pseudomonadati</taxon>
        <taxon>Pseudomonadota</taxon>
        <taxon>Betaproteobacteria</taxon>
        <taxon>Candidatus Kinetoplastidibacterium</taxon>
    </lineage>
</organism>
<dbReference type="Pfam" id="PF00587">
    <property type="entry name" value="tRNA-synt_2b"/>
    <property type="match status" value="1"/>
</dbReference>
<dbReference type="CDD" id="cd00860">
    <property type="entry name" value="ThrRS_anticodon"/>
    <property type="match status" value="1"/>
</dbReference>
<feature type="region of interest" description="Catalytic" evidence="13">
    <location>
        <begin position="246"/>
        <end position="537"/>
    </location>
</feature>
<comment type="subcellular location">
    <subcellularLocation>
        <location evidence="13">Cytoplasm</location>
    </subcellularLocation>
</comment>
<keyword evidence="16" id="KW-1185">Reference proteome</keyword>
<reference evidence="15 16" key="1">
    <citation type="journal article" date="2013" name="Genome Biol. Evol.">
        <title>Genome evolution and phylogenomic analysis of candidatus kinetoplastibacterium, the betaproteobacterial endosymbionts of strigomonas and angomonas.</title>
        <authorList>
            <person name="Alves J.M."/>
            <person name="Serrano M.G."/>
            <person name="Maia da Silva F."/>
            <person name="Voegtly L.J."/>
            <person name="Matveyev A.V."/>
            <person name="Teixeira M.M."/>
            <person name="Camargo E.P."/>
            <person name="Buck G.A."/>
        </authorList>
    </citation>
    <scope>NUCLEOTIDE SEQUENCE [LARGE SCALE GENOMIC DNA]</scope>
    <source>
        <strain evidence="15 16">TCC012E</strain>
    </source>
</reference>
<evidence type="ECO:0000256" key="4">
    <source>
        <dbReference type="ARBA" id="ARBA00022598"/>
    </source>
</evidence>
<dbReference type="InterPro" id="IPR033728">
    <property type="entry name" value="ThrRS_core"/>
</dbReference>
<dbReference type="InterPro" id="IPR047246">
    <property type="entry name" value="ThrRS_anticodon"/>
</dbReference>
<protein>
    <recommendedName>
        <fullName evidence="13">Threonine--tRNA ligase</fullName>
        <ecNumber evidence="13">6.1.1.3</ecNumber>
    </recommendedName>
    <alternativeName>
        <fullName evidence="13">Threonyl-tRNA synthetase</fullName>
        <shortName evidence="13">ThrRS</shortName>
    </alternativeName>
</protein>
<dbReference type="InterPro" id="IPR012947">
    <property type="entry name" value="tRNA_SAD"/>
</dbReference>
<dbReference type="SUPFAM" id="SSF55681">
    <property type="entry name" value="Class II aaRS and biotin synthetases"/>
    <property type="match status" value="1"/>
</dbReference>
<dbReference type="KEGG" id="kbt:BCUE_0457"/>
<dbReference type="PANTHER" id="PTHR11451:SF44">
    <property type="entry name" value="THREONINE--TRNA LIGASE, CHLOROPLASTIC_MITOCHONDRIAL 2"/>
    <property type="match status" value="1"/>
</dbReference>
<keyword evidence="9 13" id="KW-0694">RNA-binding</keyword>
<dbReference type="HOGENOM" id="CLU_008554_0_1_4"/>
<dbReference type="GO" id="GO:0046872">
    <property type="term" value="F:metal ion binding"/>
    <property type="evidence" value="ECO:0007669"/>
    <property type="project" value="UniProtKB-KW"/>
</dbReference>
<evidence type="ECO:0000313" key="15">
    <source>
        <dbReference type="EMBL" id="AGF49659.1"/>
    </source>
</evidence>
<proteinExistence type="inferred from homology"/>
<dbReference type="FunFam" id="3.30.980.10:FF:000005">
    <property type="entry name" value="Threonyl-tRNA synthetase, mitochondrial"/>
    <property type="match status" value="1"/>
</dbReference>
<dbReference type="SMART" id="SM00863">
    <property type="entry name" value="tRNA_SAD"/>
    <property type="match status" value="1"/>
</dbReference>
<dbReference type="GO" id="GO:0005524">
    <property type="term" value="F:ATP binding"/>
    <property type="evidence" value="ECO:0007669"/>
    <property type="project" value="UniProtKB-UniRule"/>
</dbReference>
<evidence type="ECO:0000313" key="16">
    <source>
        <dbReference type="Proteomes" id="UP000011563"/>
    </source>
</evidence>
<keyword evidence="8 13" id="KW-0067">ATP-binding</keyword>
<evidence type="ECO:0000256" key="5">
    <source>
        <dbReference type="ARBA" id="ARBA00022723"/>
    </source>
</evidence>
<keyword evidence="6 13" id="KW-0547">Nucleotide-binding</keyword>
<comment type="similarity">
    <text evidence="1 13">Belongs to the class-II aminoacyl-tRNA synthetase family.</text>
</comment>
<dbReference type="SUPFAM" id="SSF55186">
    <property type="entry name" value="ThrRS/AlaRS common domain"/>
    <property type="match status" value="1"/>
</dbReference>
<evidence type="ECO:0000256" key="9">
    <source>
        <dbReference type="ARBA" id="ARBA00022884"/>
    </source>
</evidence>
<name>M1M3B9_9PROT</name>
<dbReference type="Gene3D" id="3.30.930.10">
    <property type="entry name" value="Bira Bifunctional Protein, Domain 2"/>
    <property type="match status" value="1"/>
</dbReference>
<dbReference type="GO" id="GO:0004829">
    <property type="term" value="F:threonine-tRNA ligase activity"/>
    <property type="evidence" value="ECO:0007669"/>
    <property type="project" value="UniProtKB-UniRule"/>
</dbReference>
<evidence type="ECO:0000256" key="2">
    <source>
        <dbReference type="ARBA" id="ARBA00022490"/>
    </source>
</evidence>
<dbReference type="InterPro" id="IPR018163">
    <property type="entry name" value="Thr/Ala-tRNA-synth_IIc_edit"/>
</dbReference>
<comment type="cofactor">
    <cofactor evidence="13">
        <name>Zn(2+)</name>
        <dbReference type="ChEBI" id="CHEBI:29105"/>
    </cofactor>
    <text evidence="13">Binds 1 zinc ion per subunit.</text>
</comment>
<feature type="binding site" evidence="13">
    <location>
        <position position="337"/>
    </location>
    <ligand>
        <name>Zn(2+)</name>
        <dbReference type="ChEBI" id="CHEBI:29105"/>
        <note>catalytic</note>
    </ligand>
</feature>
<dbReference type="PATRIC" id="fig|1208922.3.peg.211"/>
<dbReference type="InterPro" id="IPR002314">
    <property type="entry name" value="aa-tRNA-synt_IIb"/>
</dbReference>
<gene>
    <name evidence="13" type="primary">thrS</name>
    <name evidence="15" type="ORF">BCUE_0457</name>
</gene>
<dbReference type="FunFam" id="3.30.930.10:FF:000002">
    <property type="entry name" value="Threonine--tRNA ligase"/>
    <property type="match status" value="1"/>
</dbReference>
<dbReference type="InterPro" id="IPR002320">
    <property type="entry name" value="Thr-tRNA-ligase_IIa"/>
</dbReference>
<dbReference type="RefSeq" id="WP_015237910.1">
    <property type="nucleotide sequence ID" value="NC_020285.1"/>
</dbReference>
<dbReference type="GO" id="GO:0000049">
    <property type="term" value="F:tRNA binding"/>
    <property type="evidence" value="ECO:0007669"/>
    <property type="project" value="UniProtKB-KW"/>
</dbReference>
<keyword evidence="2 13" id="KW-0963">Cytoplasm</keyword>
<dbReference type="GO" id="GO:0005737">
    <property type="term" value="C:cytoplasm"/>
    <property type="evidence" value="ECO:0007669"/>
    <property type="project" value="UniProtKB-SubCell"/>
</dbReference>
<dbReference type="HAMAP" id="MF_00184">
    <property type="entry name" value="Thr_tRNA_synth"/>
    <property type="match status" value="1"/>
</dbReference>
<keyword evidence="10 13" id="KW-0648">Protein biosynthesis</keyword>
<keyword evidence="5 13" id="KW-0479">Metal-binding</keyword>
<evidence type="ECO:0000256" key="11">
    <source>
        <dbReference type="ARBA" id="ARBA00023146"/>
    </source>
</evidence>
<dbReference type="CDD" id="cd00771">
    <property type="entry name" value="ThrRS_core"/>
    <property type="match status" value="1"/>
</dbReference>
<evidence type="ECO:0000256" key="7">
    <source>
        <dbReference type="ARBA" id="ARBA00022833"/>
    </source>
</evidence>
<dbReference type="AlphaFoldDB" id="M1M3B9"/>
<dbReference type="Gene3D" id="3.30.980.10">
    <property type="entry name" value="Threonyl-trna Synthetase, Chain A, domain 2"/>
    <property type="match status" value="1"/>
</dbReference>
<feature type="binding site" evidence="13">
    <location>
        <position position="388"/>
    </location>
    <ligand>
        <name>Zn(2+)</name>
        <dbReference type="ChEBI" id="CHEBI:29105"/>
        <note>catalytic</note>
    </ligand>
</feature>
<keyword evidence="3 13" id="KW-0820">tRNA-binding</keyword>
<accession>M1M3B9</accession>
<evidence type="ECO:0000256" key="6">
    <source>
        <dbReference type="ARBA" id="ARBA00022741"/>
    </source>
</evidence>
<dbReference type="GO" id="GO:0006435">
    <property type="term" value="P:threonyl-tRNA aminoacylation"/>
    <property type="evidence" value="ECO:0007669"/>
    <property type="project" value="UniProtKB-UniRule"/>
</dbReference>
<dbReference type="EMBL" id="CP003807">
    <property type="protein sequence ID" value="AGF49659.1"/>
    <property type="molecule type" value="Genomic_DNA"/>
</dbReference>
<keyword evidence="11 13" id="KW-0030">Aminoacyl-tRNA synthetase</keyword>